<dbReference type="AlphaFoldDB" id="A0A1R1J6E5"/>
<dbReference type="GO" id="GO:0071555">
    <property type="term" value="P:cell wall organization"/>
    <property type="evidence" value="ECO:0007669"/>
    <property type="project" value="InterPro"/>
</dbReference>
<dbReference type="Proteomes" id="UP000187194">
    <property type="component" value="Unassembled WGS sequence"/>
</dbReference>
<accession>A0A1R1J6E5</accession>
<protein>
    <submittedName>
        <fullName evidence="3">Molecular chaperone</fullName>
    </submittedName>
</protein>
<dbReference type="SUPFAM" id="SSF49354">
    <property type="entry name" value="PapD-like"/>
    <property type="match status" value="1"/>
</dbReference>
<reference evidence="3 4" key="1">
    <citation type="submission" date="2017-01" db="EMBL/GenBank/DDBJ databases">
        <title>Phylogeographic, genomic and meropenem susceptibility analysis of Burkholderia ubonensis.</title>
        <authorList>
            <person name="Price E.P."/>
            <person name="Sarovich D.S."/>
            <person name="Webb J.R."/>
            <person name="Hall C.M."/>
            <person name="Sahl J.W."/>
            <person name="Kaestli M."/>
            <person name="Mayo M."/>
            <person name="Harrington G."/>
            <person name="Baker A.L."/>
            <person name="Sidak-Loftis L.C."/>
            <person name="Lummis M."/>
            <person name="Schupp J.M."/>
            <person name="Gillece J.D."/>
            <person name="Tuanyok A."/>
            <person name="Warner J."/>
            <person name="Busch J.D."/>
            <person name="Keim P."/>
            <person name="Currie B.J."/>
            <person name="Wagner D.M."/>
        </authorList>
    </citation>
    <scope>NUCLEOTIDE SEQUENCE [LARGE SCALE GENOMIC DNA]</scope>
    <source>
        <strain evidence="3 4">A21</strain>
    </source>
</reference>
<dbReference type="RefSeq" id="WP_076480636.1">
    <property type="nucleotide sequence ID" value="NZ_MTJZ01000045.1"/>
</dbReference>
<feature type="chain" id="PRO_5012073893" evidence="1">
    <location>
        <begin position="20"/>
        <end position="261"/>
    </location>
</feature>
<feature type="domain" description="Pili assembly chaperone N-terminal" evidence="2">
    <location>
        <begin position="32"/>
        <end position="150"/>
    </location>
</feature>
<evidence type="ECO:0000313" key="3">
    <source>
        <dbReference type="EMBL" id="OMG70839.1"/>
    </source>
</evidence>
<dbReference type="Pfam" id="PF00345">
    <property type="entry name" value="PapD_N"/>
    <property type="match status" value="1"/>
</dbReference>
<dbReference type="PANTHER" id="PTHR30251">
    <property type="entry name" value="PILUS ASSEMBLY CHAPERONE"/>
    <property type="match status" value="1"/>
</dbReference>
<dbReference type="GO" id="GO:0030288">
    <property type="term" value="C:outer membrane-bounded periplasmic space"/>
    <property type="evidence" value="ECO:0007669"/>
    <property type="project" value="InterPro"/>
</dbReference>
<gene>
    <name evidence="3" type="ORF">BW685_24665</name>
</gene>
<dbReference type="PANTHER" id="PTHR30251:SF4">
    <property type="entry name" value="SLR1668 PROTEIN"/>
    <property type="match status" value="1"/>
</dbReference>
<evidence type="ECO:0000256" key="1">
    <source>
        <dbReference type="SAM" id="SignalP"/>
    </source>
</evidence>
<comment type="caution">
    <text evidence="3">The sequence shown here is derived from an EMBL/GenBank/DDBJ whole genome shotgun (WGS) entry which is preliminary data.</text>
</comment>
<feature type="signal peptide" evidence="1">
    <location>
        <begin position="1"/>
        <end position="19"/>
    </location>
</feature>
<dbReference type="InterPro" id="IPR008962">
    <property type="entry name" value="PapD-like_sf"/>
</dbReference>
<evidence type="ECO:0000259" key="2">
    <source>
        <dbReference type="Pfam" id="PF00345"/>
    </source>
</evidence>
<proteinExistence type="predicted"/>
<sequence length="261" mass="28323">MALATVAAAAMGGAAAACAATSVMIWPIDPVIENDQRAAALWLENCDTRPVTLQTRVLGWREEHGEDRYAEDQNRIAGSPPMVTVPPGKRQLIRLTRLVDTAPGVEEAYRVLIDEISPLDDAATQPESHASVGVKFQMHYSIPLFVQGQGLWTKEDPDKRRDPAGVARPVLGWRIAHDGGKRWLVMTNRGPVHARITQVAFDTRGERSDFVRGLLGYVLPGAQMRWALPDGLKLGARPTLVATVNGQSGIAIDPDAGDALR</sequence>
<dbReference type="InterPro" id="IPR013783">
    <property type="entry name" value="Ig-like_fold"/>
</dbReference>
<keyword evidence="1" id="KW-0732">Signal</keyword>
<evidence type="ECO:0000313" key="4">
    <source>
        <dbReference type="Proteomes" id="UP000187194"/>
    </source>
</evidence>
<organism evidence="3 4">
    <name type="scientific">Burkholderia ubonensis</name>
    <dbReference type="NCBI Taxonomy" id="101571"/>
    <lineage>
        <taxon>Bacteria</taxon>
        <taxon>Pseudomonadati</taxon>
        <taxon>Pseudomonadota</taxon>
        <taxon>Betaproteobacteria</taxon>
        <taxon>Burkholderiales</taxon>
        <taxon>Burkholderiaceae</taxon>
        <taxon>Burkholderia</taxon>
        <taxon>Burkholderia cepacia complex</taxon>
    </lineage>
</organism>
<name>A0A1R1J6E5_9BURK</name>
<dbReference type="EMBL" id="MTJZ01000045">
    <property type="protein sequence ID" value="OMG70839.1"/>
    <property type="molecule type" value="Genomic_DNA"/>
</dbReference>
<dbReference type="Gene3D" id="2.60.40.10">
    <property type="entry name" value="Immunoglobulins"/>
    <property type="match status" value="1"/>
</dbReference>
<dbReference type="InterPro" id="IPR050643">
    <property type="entry name" value="Periplasmic_pilus_chap"/>
</dbReference>
<dbReference type="InterPro" id="IPR016147">
    <property type="entry name" value="Pili_assmbl_chaperone_N"/>
</dbReference>